<evidence type="ECO:0000256" key="2">
    <source>
        <dbReference type="SAM" id="Coils"/>
    </source>
</evidence>
<accession>A0A2I0AAJ5</accession>
<dbReference type="PROSITE" id="PS50089">
    <property type="entry name" value="ZF_RING_2"/>
    <property type="match status" value="1"/>
</dbReference>
<dbReference type="PANTHER" id="PTHR47820">
    <property type="entry name" value="BNAC05G24000D PROTEIN"/>
    <property type="match status" value="1"/>
</dbReference>
<protein>
    <submittedName>
        <fullName evidence="5">Putative E3 ubiquitin-protein ligase XBOS34</fullName>
    </submittedName>
</protein>
<organism evidence="5 6">
    <name type="scientific">Apostasia shenzhenica</name>
    <dbReference type="NCBI Taxonomy" id="1088818"/>
    <lineage>
        <taxon>Eukaryota</taxon>
        <taxon>Viridiplantae</taxon>
        <taxon>Streptophyta</taxon>
        <taxon>Embryophyta</taxon>
        <taxon>Tracheophyta</taxon>
        <taxon>Spermatophyta</taxon>
        <taxon>Magnoliopsida</taxon>
        <taxon>Liliopsida</taxon>
        <taxon>Asparagales</taxon>
        <taxon>Orchidaceae</taxon>
        <taxon>Apostasioideae</taxon>
        <taxon>Apostasia</taxon>
    </lineage>
</organism>
<keyword evidence="1" id="KW-0479">Metal-binding</keyword>
<feature type="compositionally biased region" description="Low complexity" evidence="3">
    <location>
        <begin position="150"/>
        <end position="163"/>
    </location>
</feature>
<reference evidence="5 6" key="1">
    <citation type="journal article" date="2017" name="Nature">
        <title>The Apostasia genome and the evolution of orchids.</title>
        <authorList>
            <person name="Zhang G.Q."/>
            <person name="Liu K.W."/>
            <person name="Li Z."/>
            <person name="Lohaus R."/>
            <person name="Hsiao Y.Y."/>
            <person name="Niu S.C."/>
            <person name="Wang J.Y."/>
            <person name="Lin Y.C."/>
            <person name="Xu Q."/>
            <person name="Chen L.J."/>
            <person name="Yoshida K."/>
            <person name="Fujiwara S."/>
            <person name="Wang Z.W."/>
            <person name="Zhang Y.Q."/>
            <person name="Mitsuda N."/>
            <person name="Wang M."/>
            <person name="Liu G.H."/>
            <person name="Pecoraro L."/>
            <person name="Huang H.X."/>
            <person name="Xiao X.J."/>
            <person name="Lin M."/>
            <person name="Wu X.Y."/>
            <person name="Wu W.L."/>
            <person name="Chen Y.Y."/>
            <person name="Chang S.B."/>
            <person name="Sakamoto S."/>
            <person name="Ohme-Takagi M."/>
            <person name="Yagi M."/>
            <person name="Zeng S.J."/>
            <person name="Shen C.Y."/>
            <person name="Yeh C.M."/>
            <person name="Luo Y.B."/>
            <person name="Tsai W.C."/>
            <person name="Van de Peer Y."/>
            <person name="Liu Z.J."/>
        </authorList>
    </citation>
    <scope>NUCLEOTIDE SEQUENCE [LARGE SCALE GENOMIC DNA]</scope>
    <source>
        <strain evidence="6">cv. Shenzhen</strain>
        <tissue evidence="5">Stem</tissue>
    </source>
</reference>
<dbReference type="EMBL" id="KZ452001">
    <property type="protein sequence ID" value="PKA52567.1"/>
    <property type="molecule type" value="Genomic_DNA"/>
</dbReference>
<keyword evidence="2" id="KW-0175">Coiled coil</keyword>
<proteinExistence type="predicted"/>
<gene>
    <name evidence="5" type="primary">XBOS34</name>
    <name evidence="5" type="ORF">AXF42_Ash001548</name>
</gene>
<dbReference type="Proteomes" id="UP000236161">
    <property type="component" value="Unassembled WGS sequence"/>
</dbReference>
<dbReference type="CDD" id="cd16647">
    <property type="entry name" value="mRING-HC-C3HC5_NEU1"/>
    <property type="match status" value="1"/>
</dbReference>
<name>A0A2I0AAJ5_9ASPA</name>
<keyword evidence="1" id="KW-0863">Zinc-finger</keyword>
<dbReference type="Gene3D" id="3.30.40.10">
    <property type="entry name" value="Zinc/RING finger domain, C3HC4 (zinc finger)"/>
    <property type="match status" value="1"/>
</dbReference>
<dbReference type="InterPro" id="IPR001841">
    <property type="entry name" value="Znf_RING"/>
</dbReference>
<dbReference type="STRING" id="1088818.A0A2I0AAJ5"/>
<evidence type="ECO:0000259" key="4">
    <source>
        <dbReference type="PROSITE" id="PS50089"/>
    </source>
</evidence>
<dbReference type="GO" id="GO:0008270">
    <property type="term" value="F:zinc ion binding"/>
    <property type="evidence" value="ECO:0007669"/>
    <property type="project" value="UniProtKB-KW"/>
</dbReference>
<keyword evidence="1" id="KW-0862">Zinc</keyword>
<dbReference type="Pfam" id="PF13920">
    <property type="entry name" value="zf-C3HC4_3"/>
    <property type="match status" value="1"/>
</dbReference>
<dbReference type="AlphaFoldDB" id="A0A2I0AAJ5"/>
<feature type="compositionally biased region" description="Basic residues" evidence="3">
    <location>
        <begin position="15"/>
        <end position="27"/>
    </location>
</feature>
<dbReference type="OrthoDB" id="6078042at2759"/>
<dbReference type="PANTHER" id="PTHR47820:SF3">
    <property type="entry name" value="OS07G0499800 PROTEIN"/>
    <property type="match status" value="1"/>
</dbReference>
<feature type="domain" description="RING-type" evidence="4">
    <location>
        <begin position="645"/>
        <end position="684"/>
    </location>
</feature>
<evidence type="ECO:0000256" key="3">
    <source>
        <dbReference type="SAM" id="MobiDB-lite"/>
    </source>
</evidence>
<evidence type="ECO:0000256" key="1">
    <source>
        <dbReference type="PROSITE-ProRule" id="PRU00175"/>
    </source>
</evidence>
<sequence length="697" mass="78473">MASSVARMPPDNWRHHLHPPKPLRKVITRISPAAGASAEPCSQATASRRRQSQILDRWAARQARELITTIERQAYEAELSALSNTTQPVSARAASFLRETSPAFSDSSAASMASGGSAPADIPPNVRASSLIQMWRELEAEAGIGPTQRASAGAAADPASRKASAAEELSGRSDASVDWGLTEPYASSVAENEMEWRKVDEIVKISSLGISSCDEEEVLTVTAPLAMDERQKAPEPARATFPASTASEKYPQEIEDLAIKMEQERRQEVTTLAERHPVSRFPFRGRIQSLIRLRSLRREVAAIRHQQQSRKLEAERSHSKSSNLFFREISEDRSQYNVDDVDVEESTSTWHDLLSDTQEFQFSDSVNLSDSEIPQFTESVTSKDLESSPQTFYSPQTFFTPLSKLEDLHESHSLDASWDRRNLWTIRNEVLETDTSDKEKEITTMGSNCLSRSSYSLGKWEGTSHNFCDDLYKRFTDKQEFHELLARKTVSSSLVSSFSDKLNKLIMSMLHKQVQSFVGENHTQECEEPMLWGRNYADSSVQDVSASSLVPQSSQLLLNQENRQNSSFAENLSESLQAGSSMQDLRNDIAEIHHEISDLRKLAESCMEWQINLEHLIRQEVFSAVNQLVGAGNYYKWMPRRKDYCCICCEVQVDSVLFRCGHMCACYNCAQELQHSIGRCPICRSIIIDVIRAYWNA</sequence>
<evidence type="ECO:0000313" key="5">
    <source>
        <dbReference type="EMBL" id="PKA52567.1"/>
    </source>
</evidence>
<feature type="region of interest" description="Disordered" evidence="3">
    <location>
        <begin position="1"/>
        <end position="51"/>
    </location>
</feature>
<keyword evidence="6" id="KW-1185">Reference proteome</keyword>
<dbReference type="SUPFAM" id="SSF57850">
    <property type="entry name" value="RING/U-box"/>
    <property type="match status" value="1"/>
</dbReference>
<feature type="region of interest" description="Disordered" evidence="3">
    <location>
        <begin position="147"/>
        <end position="177"/>
    </location>
</feature>
<feature type="coiled-coil region" evidence="2">
    <location>
        <begin position="582"/>
        <end position="619"/>
    </location>
</feature>
<evidence type="ECO:0000313" key="6">
    <source>
        <dbReference type="Proteomes" id="UP000236161"/>
    </source>
</evidence>
<dbReference type="InterPro" id="IPR013083">
    <property type="entry name" value="Znf_RING/FYVE/PHD"/>
</dbReference>